<dbReference type="InterPro" id="IPR036282">
    <property type="entry name" value="Glutathione-S-Trfase_C_sf"/>
</dbReference>
<name>A0A516GZ78_9PROT</name>
<feature type="domain" description="GST C-terminal" evidence="3">
    <location>
        <begin position="87"/>
        <end position="209"/>
    </location>
</feature>
<dbReference type="SFLD" id="SFLDS00019">
    <property type="entry name" value="Glutathione_Transferase_(cytos"/>
    <property type="match status" value="1"/>
</dbReference>
<dbReference type="InterPro" id="IPR040079">
    <property type="entry name" value="Glutathione_S-Trfase"/>
</dbReference>
<evidence type="ECO:0000313" key="4">
    <source>
        <dbReference type="EMBL" id="QDO96833.1"/>
    </source>
</evidence>
<proteinExistence type="inferred from homology"/>
<dbReference type="PANTHER" id="PTHR44051:SF2">
    <property type="entry name" value="HYPOTHETICAL GLUTATHIONE S-TRANSFERASE LIKE PROTEIN"/>
    <property type="match status" value="1"/>
</dbReference>
<dbReference type="Proteomes" id="UP000317496">
    <property type="component" value="Chromosome"/>
</dbReference>
<dbReference type="InterPro" id="IPR010987">
    <property type="entry name" value="Glutathione-S-Trfase_C-like"/>
</dbReference>
<dbReference type="InterPro" id="IPR004045">
    <property type="entry name" value="Glutathione_S-Trfase_N"/>
</dbReference>
<dbReference type="RefSeq" id="WP_144067814.1">
    <property type="nucleotide sequence ID" value="NZ_CP041636.1"/>
</dbReference>
<comment type="similarity">
    <text evidence="1">Belongs to the GST superfamily.</text>
</comment>
<protein>
    <submittedName>
        <fullName evidence="4">Glutathione S-transferase family protein</fullName>
    </submittedName>
</protein>
<dbReference type="SFLD" id="SFLDG00358">
    <property type="entry name" value="Main_(cytGST)"/>
    <property type="match status" value="1"/>
</dbReference>
<dbReference type="KEGG" id="fer:FNB15_05885"/>
<dbReference type="AlphaFoldDB" id="A0A516GZ78"/>
<sequence length="210" mass="23874">MAAAYTLYGSFLSAPTYKVGLMFALCGLDFDYRHIDLAKGQHKSPDFLKINRYGQVPAIVHRGFNMCQANTILEYIAEQTGKFAPANAEDRQRIREWLVWESDRLEPGINRSRFFERFAKPDQAVVDYHRKWAEMGLEVLNDLLDGKQVLVGTQPTIADIAVFGVVAHMAEAKFDVTAWPHVKAWWDRIAALPGFKLPYDLLPRTDKDAA</sequence>
<dbReference type="OrthoDB" id="9810080at2"/>
<keyword evidence="5" id="KW-1185">Reference proteome</keyword>
<dbReference type="Pfam" id="PF02798">
    <property type="entry name" value="GST_N"/>
    <property type="match status" value="1"/>
</dbReference>
<dbReference type="SUPFAM" id="SSF47616">
    <property type="entry name" value="GST C-terminal domain-like"/>
    <property type="match status" value="1"/>
</dbReference>
<dbReference type="InterPro" id="IPR036249">
    <property type="entry name" value="Thioredoxin-like_sf"/>
</dbReference>
<dbReference type="InterPro" id="IPR004046">
    <property type="entry name" value="GST_C"/>
</dbReference>
<dbReference type="Gene3D" id="3.40.30.10">
    <property type="entry name" value="Glutaredoxin"/>
    <property type="match status" value="1"/>
</dbReference>
<feature type="domain" description="GST N-terminal" evidence="2">
    <location>
        <begin position="3"/>
        <end position="84"/>
    </location>
</feature>
<dbReference type="Gene3D" id="1.20.1050.10">
    <property type="match status" value="1"/>
</dbReference>
<dbReference type="PANTHER" id="PTHR44051">
    <property type="entry name" value="GLUTATHIONE S-TRANSFERASE-RELATED"/>
    <property type="match status" value="1"/>
</dbReference>
<evidence type="ECO:0000256" key="1">
    <source>
        <dbReference type="RuleBase" id="RU003494"/>
    </source>
</evidence>
<organism evidence="4 5">
    <name type="scientific">Ferrovibrio terrae</name>
    <dbReference type="NCBI Taxonomy" id="2594003"/>
    <lineage>
        <taxon>Bacteria</taxon>
        <taxon>Pseudomonadati</taxon>
        <taxon>Pseudomonadota</taxon>
        <taxon>Alphaproteobacteria</taxon>
        <taxon>Rhodospirillales</taxon>
        <taxon>Rhodospirillaceae</taxon>
        <taxon>Ferrovibrio</taxon>
    </lineage>
</organism>
<dbReference type="PROSITE" id="PS50405">
    <property type="entry name" value="GST_CTER"/>
    <property type="match status" value="1"/>
</dbReference>
<evidence type="ECO:0000313" key="5">
    <source>
        <dbReference type="Proteomes" id="UP000317496"/>
    </source>
</evidence>
<dbReference type="Pfam" id="PF00043">
    <property type="entry name" value="GST_C"/>
    <property type="match status" value="1"/>
</dbReference>
<keyword evidence="4" id="KW-0808">Transferase</keyword>
<dbReference type="PROSITE" id="PS50404">
    <property type="entry name" value="GST_NTER"/>
    <property type="match status" value="1"/>
</dbReference>
<accession>A0A516GZ78</accession>
<reference evidence="4 5" key="1">
    <citation type="submission" date="2019-07" db="EMBL/GenBank/DDBJ databases">
        <title>Genome sequencing for Ferrovibrio sp. K5.</title>
        <authorList>
            <person name="Park S.-J."/>
        </authorList>
    </citation>
    <scope>NUCLEOTIDE SEQUENCE [LARGE SCALE GENOMIC DNA]</scope>
    <source>
        <strain evidence="4 5">K5</strain>
    </source>
</reference>
<dbReference type="SUPFAM" id="SSF52833">
    <property type="entry name" value="Thioredoxin-like"/>
    <property type="match status" value="1"/>
</dbReference>
<evidence type="ECO:0000259" key="3">
    <source>
        <dbReference type="PROSITE" id="PS50405"/>
    </source>
</evidence>
<dbReference type="GO" id="GO:0016740">
    <property type="term" value="F:transferase activity"/>
    <property type="evidence" value="ECO:0007669"/>
    <property type="project" value="UniProtKB-KW"/>
</dbReference>
<evidence type="ECO:0000259" key="2">
    <source>
        <dbReference type="PROSITE" id="PS50404"/>
    </source>
</evidence>
<gene>
    <name evidence="4" type="ORF">FNB15_05885</name>
</gene>
<dbReference type="EMBL" id="CP041636">
    <property type="protein sequence ID" value="QDO96833.1"/>
    <property type="molecule type" value="Genomic_DNA"/>
</dbReference>